<evidence type="ECO:0000313" key="11">
    <source>
        <dbReference type="EMBL" id="CAD2212911.1"/>
    </source>
</evidence>
<dbReference type="SUPFAM" id="SSF101790">
    <property type="entry name" value="Aminomethyltransferase beta-barrel domain"/>
    <property type="match status" value="1"/>
</dbReference>
<evidence type="ECO:0000256" key="7">
    <source>
        <dbReference type="PIRSR" id="PIRSR006487-1"/>
    </source>
</evidence>
<dbReference type="Gene3D" id="4.10.1250.10">
    <property type="entry name" value="Aminomethyltransferase fragment"/>
    <property type="match status" value="1"/>
</dbReference>
<evidence type="ECO:0000256" key="6">
    <source>
        <dbReference type="ARBA" id="ARBA00047665"/>
    </source>
</evidence>
<keyword evidence="3 8" id="KW-0032">Aminotransferase</keyword>
<organism evidence="11 12">
    <name type="scientific">Angomonas deanei</name>
    <dbReference type="NCBI Taxonomy" id="59799"/>
    <lineage>
        <taxon>Eukaryota</taxon>
        <taxon>Discoba</taxon>
        <taxon>Euglenozoa</taxon>
        <taxon>Kinetoplastea</taxon>
        <taxon>Metakinetoplastina</taxon>
        <taxon>Trypanosomatida</taxon>
        <taxon>Trypanosomatidae</taxon>
        <taxon>Strigomonadinae</taxon>
        <taxon>Angomonas</taxon>
    </lineage>
</organism>
<dbReference type="PIRSF" id="PIRSF006487">
    <property type="entry name" value="GcvT"/>
    <property type="match status" value="1"/>
</dbReference>
<evidence type="ECO:0000256" key="5">
    <source>
        <dbReference type="ARBA" id="ARBA00031395"/>
    </source>
</evidence>
<dbReference type="GO" id="GO:0032259">
    <property type="term" value="P:methylation"/>
    <property type="evidence" value="ECO:0007669"/>
    <property type="project" value="UniProtKB-KW"/>
</dbReference>
<evidence type="ECO:0000259" key="9">
    <source>
        <dbReference type="Pfam" id="PF01571"/>
    </source>
</evidence>
<dbReference type="NCBIfam" id="NF001567">
    <property type="entry name" value="PRK00389.1"/>
    <property type="match status" value="1"/>
</dbReference>
<dbReference type="Proteomes" id="UP000515908">
    <property type="component" value="Chromosome 01"/>
</dbReference>
<dbReference type="Gene3D" id="3.30.70.1400">
    <property type="entry name" value="Aminomethyltransferase beta-barrel domains"/>
    <property type="match status" value="1"/>
</dbReference>
<comment type="catalytic activity">
    <reaction evidence="6 8">
        <text>N(6)-[(R)-S(8)-aminomethyldihydrolipoyl]-L-lysyl-[protein] + (6S)-5,6,7,8-tetrahydrofolate = N(6)-[(R)-dihydrolipoyl]-L-lysyl-[protein] + (6R)-5,10-methylene-5,6,7,8-tetrahydrofolate + NH4(+)</text>
        <dbReference type="Rhea" id="RHEA:16945"/>
        <dbReference type="Rhea" id="RHEA-COMP:10475"/>
        <dbReference type="Rhea" id="RHEA-COMP:10492"/>
        <dbReference type="ChEBI" id="CHEBI:15636"/>
        <dbReference type="ChEBI" id="CHEBI:28938"/>
        <dbReference type="ChEBI" id="CHEBI:57453"/>
        <dbReference type="ChEBI" id="CHEBI:83100"/>
        <dbReference type="ChEBI" id="CHEBI:83143"/>
        <dbReference type="EC" id="2.1.2.10"/>
    </reaction>
</comment>
<dbReference type="InterPro" id="IPR013977">
    <property type="entry name" value="GcvT_C"/>
</dbReference>
<keyword evidence="8" id="KW-0496">Mitochondrion</keyword>
<evidence type="ECO:0000256" key="1">
    <source>
        <dbReference type="ARBA" id="ARBA00008609"/>
    </source>
</evidence>
<dbReference type="PANTHER" id="PTHR43757:SF2">
    <property type="entry name" value="AMINOMETHYLTRANSFERASE, MITOCHONDRIAL"/>
    <property type="match status" value="1"/>
</dbReference>
<dbReference type="EC" id="2.1.2.10" evidence="2 8"/>
<dbReference type="InterPro" id="IPR029043">
    <property type="entry name" value="GcvT/YgfZ_C"/>
</dbReference>
<comment type="function">
    <text evidence="8">The glycine cleavage system catalyzes the degradation of glycine.</text>
</comment>
<dbReference type="SUPFAM" id="SSF103025">
    <property type="entry name" value="Folate-binding domain"/>
    <property type="match status" value="1"/>
</dbReference>
<sequence>MHSVQVPPHIPITMSSLKKTALHSLHKSKKAVMAEFAGYDMPISYPGMGVLKEHMHTRQAAGLFDVSHMGQYEIRGADREKFVEYATPIDMQRIAPNQGGLTMLTNAQGGLKDDCIFTKFEDHLYAVLNAGCKDKDMQHLEELRANFKGDVQFVPLERSLVALQGPTAAAILGKYVEGIDKLDFMHAIHKTSIKGIPVQVCRCGYTGEDGFEIAVDDSQAIALTELFLSEGVQLIGLGARDSLRLEAGLNLYGHELSEDINPVMARFMWAISKRRMEEGGFIGYERIKHFRDTPADVPRLRVGVVSTGPVAREHTVVEVDGKVVGELTSGCPSPCLKKNIALGYLDRDLAKKGTEVQLVVRDKRIKAVVTPPPFVAHRYFRKPAQ</sequence>
<dbReference type="EMBL" id="LR877145">
    <property type="protein sequence ID" value="CAD2212911.1"/>
    <property type="molecule type" value="Genomic_DNA"/>
</dbReference>
<comment type="similarity">
    <text evidence="1 8">Belongs to the GcvT family.</text>
</comment>
<feature type="domain" description="Aminomethyltransferase C-terminal" evidence="10">
    <location>
        <begin position="302"/>
        <end position="375"/>
    </location>
</feature>
<dbReference type="GO" id="GO:0008483">
    <property type="term" value="F:transaminase activity"/>
    <property type="evidence" value="ECO:0007669"/>
    <property type="project" value="UniProtKB-KW"/>
</dbReference>
<dbReference type="GO" id="GO:0004047">
    <property type="term" value="F:aminomethyltransferase activity"/>
    <property type="evidence" value="ECO:0007669"/>
    <property type="project" value="UniProtKB-EC"/>
</dbReference>
<keyword evidence="4 8" id="KW-0808">Transferase</keyword>
<keyword evidence="11" id="KW-0489">Methyltransferase</keyword>
<evidence type="ECO:0000313" key="12">
    <source>
        <dbReference type="Proteomes" id="UP000515908"/>
    </source>
</evidence>
<dbReference type="VEuPathDB" id="TriTrypDB:ADEAN_000034700"/>
<dbReference type="InterPro" id="IPR027266">
    <property type="entry name" value="TrmE/GcvT-like"/>
</dbReference>
<dbReference type="Gene3D" id="3.30.1360.120">
    <property type="entry name" value="Probable tRNA modification gtpase trme, domain 1"/>
    <property type="match status" value="1"/>
</dbReference>
<dbReference type="AlphaFoldDB" id="A0A7G2C138"/>
<protein>
    <recommendedName>
        <fullName evidence="2 8">Aminomethyltransferase</fullName>
        <ecNumber evidence="2 8">2.1.2.10</ecNumber>
    </recommendedName>
    <alternativeName>
        <fullName evidence="5 8">Glycine cleavage system T protein</fullName>
    </alternativeName>
</protein>
<proteinExistence type="inferred from homology"/>
<dbReference type="Gene3D" id="2.40.30.110">
    <property type="entry name" value="Aminomethyltransferase beta-barrel domains"/>
    <property type="match status" value="1"/>
</dbReference>
<dbReference type="InterPro" id="IPR006222">
    <property type="entry name" value="GCVT_N"/>
</dbReference>
<dbReference type="InterPro" id="IPR028896">
    <property type="entry name" value="GcvT/YgfZ/DmdA"/>
</dbReference>
<dbReference type="OrthoDB" id="10263536at2759"/>
<dbReference type="Pfam" id="PF01571">
    <property type="entry name" value="GCV_T"/>
    <property type="match status" value="1"/>
</dbReference>
<gene>
    <name evidence="11" type="ORF">ADEAN_000034700</name>
</gene>
<keyword evidence="12" id="KW-1185">Reference proteome</keyword>
<keyword evidence="8" id="KW-0809">Transit peptide</keyword>
<dbReference type="PANTHER" id="PTHR43757">
    <property type="entry name" value="AMINOMETHYLTRANSFERASE"/>
    <property type="match status" value="1"/>
</dbReference>
<dbReference type="InterPro" id="IPR006223">
    <property type="entry name" value="GcvT"/>
</dbReference>
<comment type="subcellular location">
    <subcellularLocation>
        <location evidence="8">Mitochondrion</location>
    </subcellularLocation>
</comment>
<dbReference type="NCBIfam" id="TIGR00528">
    <property type="entry name" value="gcvT"/>
    <property type="match status" value="1"/>
</dbReference>
<evidence type="ECO:0000256" key="8">
    <source>
        <dbReference type="RuleBase" id="RU003981"/>
    </source>
</evidence>
<feature type="binding site" evidence="7">
    <location>
        <position position="212"/>
    </location>
    <ligand>
        <name>substrate</name>
    </ligand>
</feature>
<evidence type="ECO:0000259" key="10">
    <source>
        <dbReference type="Pfam" id="PF08669"/>
    </source>
</evidence>
<dbReference type="GO" id="GO:0006546">
    <property type="term" value="P:glycine catabolic process"/>
    <property type="evidence" value="ECO:0007669"/>
    <property type="project" value="InterPro"/>
</dbReference>
<name>A0A7G2C138_9TRYP</name>
<dbReference type="FunFam" id="3.30.70.1400:FF:000001">
    <property type="entry name" value="Aminomethyltransferase"/>
    <property type="match status" value="1"/>
</dbReference>
<evidence type="ECO:0000256" key="4">
    <source>
        <dbReference type="ARBA" id="ARBA00022679"/>
    </source>
</evidence>
<comment type="subunit">
    <text evidence="8">The glycine cleavage system is composed of four proteins: P, T, L and H.</text>
</comment>
<dbReference type="Pfam" id="PF08669">
    <property type="entry name" value="GCV_T_C"/>
    <property type="match status" value="1"/>
</dbReference>
<reference evidence="11 12" key="1">
    <citation type="submission" date="2020-08" db="EMBL/GenBank/DDBJ databases">
        <authorList>
            <person name="Newling K."/>
            <person name="Davey J."/>
            <person name="Forrester S."/>
        </authorList>
    </citation>
    <scope>NUCLEOTIDE SEQUENCE [LARGE SCALE GENOMIC DNA]</scope>
    <source>
        <strain evidence="12">Crithidia deanei Carvalho (ATCC PRA-265)</strain>
    </source>
</reference>
<feature type="domain" description="GCVT N-terminal" evidence="9">
    <location>
        <begin position="22"/>
        <end position="273"/>
    </location>
</feature>
<accession>A0A7G2C138</accession>
<dbReference type="GO" id="GO:0005739">
    <property type="term" value="C:mitochondrion"/>
    <property type="evidence" value="ECO:0007669"/>
    <property type="project" value="UniProtKB-SubCell"/>
</dbReference>
<dbReference type="FunFam" id="2.40.30.110:FF:000003">
    <property type="entry name" value="Aminomethyltransferase"/>
    <property type="match status" value="1"/>
</dbReference>
<dbReference type="GO" id="GO:0005960">
    <property type="term" value="C:glycine cleavage complex"/>
    <property type="evidence" value="ECO:0007669"/>
    <property type="project" value="InterPro"/>
</dbReference>
<evidence type="ECO:0000256" key="3">
    <source>
        <dbReference type="ARBA" id="ARBA00022576"/>
    </source>
</evidence>
<dbReference type="GO" id="GO:0008168">
    <property type="term" value="F:methyltransferase activity"/>
    <property type="evidence" value="ECO:0007669"/>
    <property type="project" value="UniProtKB-KW"/>
</dbReference>
<evidence type="ECO:0000256" key="2">
    <source>
        <dbReference type="ARBA" id="ARBA00012616"/>
    </source>
</evidence>